<keyword evidence="1" id="KW-0614">Plasmid</keyword>
<dbReference type="eggNOG" id="COG3904">
    <property type="taxonomic scope" value="Bacteria"/>
</dbReference>
<reference evidence="2" key="1">
    <citation type="journal article" date="2014" name="BMC Genomics">
        <title>Genome sequencing of two Neorhizobium galegae strains reveals a noeT gene responsible for the unusual acetylation of the nodulation factors.</title>
        <authorList>
            <person name="Osterman J."/>
            <person name="Marsh J."/>
            <person name="Laine P.K."/>
            <person name="Zeng Z."/>
            <person name="Alatalo E."/>
            <person name="Sullivan J.T."/>
            <person name="Young J.P."/>
            <person name="Thomas-Oates J."/>
            <person name="Paulin L."/>
            <person name="Lindstrom K."/>
        </authorList>
    </citation>
    <scope>NUCLEOTIDE SEQUENCE [LARGE SCALE GENOMIC DNA]</scope>
    <source>
        <strain evidence="2">HAMBI 540</strain>
    </source>
</reference>
<dbReference type="Proteomes" id="UP000028181">
    <property type="component" value="Plasmid pHAMBI540a"/>
</dbReference>
<dbReference type="RefSeq" id="WP_041365375.1">
    <property type="nucleotide sequence ID" value="NZ_HG938354.1"/>
</dbReference>
<dbReference type="OrthoDB" id="1522627at2"/>
<keyword evidence="2" id="KW-1185">Reference proteome</keyword>
<evidence type="ECO:0000313" key="1">
    <source>
        <dbReference type="EMBL" id="CDN51780.1"/>
    </source>
</evidence>
<dbReference type="HOGENOM" id="CLU_725275_0_0_5"/>
<sequence>MLSERPSSIWHLARLVPLAALLAIGAVGNVSAQTIAGYAIGENHLKLSELGHAAWQYDYGEYTSATFNVGPAISISSAVEKSTGKVVRLEASWSGRGKPEPAYFSDFKFGLTDLATIRQRLGSSGALPGSGSPVLSSSDGGVEISSFYEVANSQIIASFITKVSRDALVDLQRRYGTETYAHVAKVATLKSVVISDAAYFKSLRGTTSIFDVGYRSIAWEPAAALTMDAKREISLARIKPSQLPVPRVYSGPNNLPDLTGQSASFRTHQAKIADGMASGPSFAGEFAVIQIGCGSSCSNVFVGNVRTGEVFKLPKGGKDNLNLTLKYELSSRLMTAQWSEAETGKCFVVFFSFDDGEWVELLRRDIGSSDRCLASLAQNLR</sequence>
<evidence type="ECO:0000313" key="2">
    <source>
        <dbReference type="Proteomes" id="UP000028181"/>
    </source>
</evidence>
<gene>
    <name evidence="1" type="ORF">RG540_PA11040</name>
</gene>
<organism evidence="1 2">
    <name type="scientific">Neorhizobium galegae bv. orientalis str. HAMBI 540</name>
    <dbReference type="NCBI Taxonomy" id="1028800"/>
    <lineage>
        <taxon>Bacteria</taxon>
        <taxon>Pseudomonadati</taxon>
        <taxon>Pseudomonadota</taxon>
        <taxon>Alphaproteobacteria</taxon>
        <taxon>Hyphomicrobiales</taxon>
        <taxon>Rhizobiaceae</taxon>
        <taxon>Rhizobium/Agrobacterium group</taxon>
        <taxon>Neorhizobium</taxon>
    </lineage>
</organism>
<accession>A0A068T2T6</accession>
<dbReference type="EMBL" id="HG938354">
    <property type="protein sequence ID" value="CDN51780.1"/>
    <property type="molecule type" value="Genomic_DNA"/>
</dbReference>
<name>A0A068T2T6_NEOGA</name>
<geneLocation type="plasmid" evidence="2">
    <name>II</name>
</geneLocation>
<protein>
    <submittedName>
        <fullName evidence="1">Uncharacterized protein</fullName>
    </submittedName>
</protein>
<dbReference type="GeneID" id="24260137"/>
<dbReference type="KEGG" id="ngg:RG540_PA11040"/>
<dbReference type="AlphaFoldDB" id="A0A068T2T6"/>
<proteinExistence type="predicted"/>
<dbReference type="PATRIC" id="fig|1028800.3.peg.5731"/>